<protein>
    <submittedName>
        <fullName evidence="2">Uncharacterized protein</fullName>
    </submittedName>
</protein>
<keyword evidence="1" id="KW-0472">Membrane</keyword>
<gene>
    <name evidence="2" type="ORF">Dxin01_04205</name>
</gene>
<accession>A0ABP9VGU1</accession>
<keyword evidence="1" id="KW-0812">Transmembrane</keyword>
<evidence type="ECO:0000256" key="1">
    <source>
        <dbReference type="SAM" id="Phobius"/>
    </source>
</evidence>
<keyword evidence="1" id="KW-1133">Transmembrane helix</keyword>
<proteinExistence type="predicted"/>
<dbReference type="EMBL" id="BAABRN010000123">
    <property type="protein sequence ID" value="GAA5504435.1"/>
    <property type="molecule type" value="Genomic_DNA"/>
</dbReference>
<feature type="transmembrane region" description="Helical" evidence="1">
    <location>
        <begin position="55"/>
        <end position="75"/>
    </location>
</feature>
<evidence type="ECO:0000313" key="3">
    <source>
        <dbReference type="Proteomes" id="UP001458946"/>
    </source>
</evidence>
<evidence type="ECO:0000313" key="2">
    <source>
        <dbReference type="EMBL" id="GAA5504435.1"/>
    </source>
</evidence>
<reference evidence="2 3" key="1">
    <citation type="submission" date="2024-02" db="EMBL/GenBank/DDBJ databases">
        <title>Deinococcus xinjiangensis NBRC 107630.</title>
        <authorList>
            <person name="Ichikawa N."/>
            <person name="Katano-Makiyama Y."/>
            <person name="Hidaka K."/>
        </authorList>
    </citation>
    <scope>NUCLEOTIDE SEQUENCE [LARGE SCALE GENOMIC DNA]</scope>
    <source>
        <strain evidence="2 3">NBRC 107630</strain>
    </source>
</reference>
<sequence length="135" mass="15267">MRAMEPSPEATLKALELLQGIINRLSGNSFLLKGWTVTLVIGLLTYTGSTGRKRLALMAAIPVLMFWFLDGFFLARERDYRDRFEKLRLGQVQPFDFRLSPLNFGPWIQSAFSSTLAVFYGFLLVFTIIIAVGVL</sequence>
<name>A0ABP9VGU1_9DEIO</name>
<organism evidence="2 3">
    <name type="scientific">Deinococcus xinjiangensis</name>
    <dbReference type="NCBI Taxonomy" id="457454"/>
    <lineage>
        <taxon>Bacteria</taxon>
        <taxon>Thermotogati</taxon>
        <taxon>Deinococcota</taxon>
        <taxon>Deinococci</taxon>
        <taxon>Deinococcales</taxon>
        <taxon>Deinococcaceae</taxon>
        <taxon>Deinococcus</taxon>
    </lineage>
</organism>
<comment type="caution">
    <text evidence="2">The sequence shown here is derived from an EMBL/GenBank/DDBJ whole genome shotgun (WGS) entry which is preliminary data.</text>
</comment>
<dbReference type="Proteomes" id="UP001458946">
    <property type="component" value="Unassembled WGS sequence"/>
</dbReference>
<keyword evidence="3" id="KW-1185">Reference proteome</keyword>
<feature type="transmembrane region" description="Helical" evidence="1">
    <location>
        <begin position="107"/>
        <end position="134"/>
    </location>
</feature>